<dbReference type="EMBL" id="UFZA01000002">
    <property type="protein sequence ID" value="STE71466.1"/>
    <property type="molecule type" value="Genomic_DNA"/>
</dbReference>
<accession>A0A2S8JQE8</accession>
<organism evidence="2 3">
    <name type="scientific">Escherichia coli</name>
    <dbReference type="NCBI Taxonomy" id="562"/>
    <lineage>
        <taxon>Bacteria</taxon>
        <taxon>Pseudomonadati</taxon>
        <taxon>Pseudomonadota</taxon>
        <taxon>Gammaproteobacteria</taxon>
        <taxon>Enterobacterales</taxon>
        <taxon>Enterobacteriaceae</taxon>
        <taxon>Escherichia</taxon>
    </lineage>
</organism>
<reference evidence="2 3" key="1">
    <citation type="submission" date="2018-06" db="EMBL/GenBank/DDBJ databases">
        <authorList>
            <consortium name="Pathogen Informatics"/>
            <person name="Doyle S."/>
        </authorList>
    </citation>
    <scope>NUCLEOTIDE SEQUENCE [LARGE SCALE GENOMIC DNA]</scope>
    <source>
        <strain evidence="2 3">NCTC10082</strain>
    </source>
</reference>
<gene>
    <name evidence="1" type="ORF">GNW61_14760</name>
    <name evidence="2" type="ORF">NCTC10082_04347</name>
</gene>
<evidence type="ECO:0000313" key="3">
    <source>
        <dbReference type="Proteomes" id="UP000255164"/>
    </source>
</evidence>
<evidence type="ECO:0000313" key="4">
    <source>
        <dbReference type="Proteomes" id="UP000530628"/>
    </source>
</evidence>
<dbReference type="EMBL" id="AASWOY010000034">
    <property type="protein sequence ID" value="EFH6649996.1"/>
    <property type="molecule type" value="Genomic_DNA"/>
</dbReference>
<dbReference type="Proteomes" id="UP000255164">
    <property type="component" value="Unassembled WGS sequence"/>
</dbReference>
<evidence type="ECO:0000313" key="1">
    <source>
        <dbReference type="EMBL" id="EFH6649996.1"/>
    </source>
</evidence>
<reference evidence="1 4" key="2">
    <citation type="submission" date="2019-11" db="EMBL/GenBank/DDBJ databases">
        <authorList>
            <consortium name="GenomeTrakr network: Whole genome sequencing for foodborne pathogen traceback"/>
        </authorList>
    </citation>
    <scope>NUCLEOTIDE SEQUENCE [LARGE SCALE GENOMIC DNA]</scope>
    <source>
        <strain evidence="1 4">PSU-2072</strain>
    </source>
</reference>
<dbReference type="RefSeq" id="WP_000371429.1">
    <property type="nucleotide sequence ID" value="NZ_BLCF01000069.1"/>
</dbReference>
<dbReference type="Proteomes" id="UP000530628">
    <property type="component" value="Unassembled WGS sequence"/>
</dbReference>
<protein>
    <submittedName>
        <fullName evidence="2">Uncharacterized protein</fullName>
    </submittedName>
</protein>
<dbReference type="AlphaFoldDB" id="A0A2S8JQE8"/>
<evidence type="ECO:0000313" key="2">
    <source>
        <dbReference type="EMBL" id="STE71466.1"/>
    </source>
</evidence>
<name>A0A2S8JQE8_ECOLX</name>
<sequence length="202" mass="21908">MDPLTLSGIASVLLKAGPGLIRSVGRWFGGSTSAAADSVAGMVESVRESLPVAEQQRILEQKLVMLSPEQLVQLETLKIQLQQLEVERQKLVLADQQAAHHEQQETIRNGDNATDSYVRQTRPLLARLSCYSSLAYVLLLSCGQIAGAIAGARGITLHMPSPDWDITLMLLTPALGYLGVRTLDGFARYSKSSRHKMSAGPK</sequence>
<proteinExistence type="predicted"/>